<evidence type="ECO:0000259" key="1">
    <source>
        <dbReference type="Pfam" id="PF13470"/>
    </source>
</evidence>
<dbReference type="InterPro" id="IPR029060">
    <property type="entry name" value="PIN-like_dom_sf"/>
</dbReference>
<accession>A8LMG9</accession>
<gene>
    <name evidence="2" type="ordered locus">Dshi_1772</name>
</gene>
<dbReference type="AlphaFoldDB" id="A8LMG9"/>
<dbReference type="SUPFAM" id="SSF88723">
    <property type="entry name" value="PIN domain-like"/>
    <property type="match status" value="1"/>
</dbReference>
<dbReference type="InterPro" id="IPR002716">
    <property type="entry name" value="PIN_dom"/>
</dbReference>
<keyword evidence="3" id="KW-1185">Reference proteome</keyword>
<dbReference type="Pfam" id="PF13470">
    <property type="entry name" value="PIN_3"/>
    <property type="match status" value="1"/>
</dbReference>
<dbReference type="STRING" id="398580.Dshi_1772"/>
<dbReference type="EMBL" id="CP000830">
    <property type="protein sequence ID" value="ABV93514.1"/>
    <property type="molecule type" value="Genomic_DNA"/>
</dbReference>
<evidence type="ECO:0000313" key="3">
    <source>
        <dbReference type="Proteomes" id="UP000006833"/>
    </source>
</evidence>
<evidence type="ECO:0000313" key="2">
    <source>
        <dbReference type="EMBL" id="ABV93514.1"/>
    </source>
</evidence>
<dbReference type="HOGENOM" id="CLU_096418_0_1_5"/>
<organism evidence="2 3">
    <name type="scientific">Dinoroseobacter shibae (strain DSM 16493 / NCIMB 14021 / DFL 12)</name>
    <dbReference type="NCBI Taxonomy" id="398580"/>
    <lineage>
        <taxon>Bacteria</taxon>
        <taxon>Pseudomonadati</taxon>
        <taxon>Pseudomonadota</taxon>
        <taxon>Alphaproteobacteria</taxon>
        <taxon>Rhodobacterales</taxon>
        <taxon>Roseobacteraceae</taxon>
        <taxon>Dinoroseobacter</taxon>
    </lineage>
</organism>
<protein>
    <recommendedName>
        <fullName evidence="1">PIN domain-containing protein</fullName>
    </recommendedName>
</protein>
<dbReference type="eggNOG" id="COG1569">
    <property type="taxonomic scope" value="Bacteria"/>
</dbReference>
<dbReference type="OrthoDB" id="211933at2"/>
<dbReference type="NCBIfam" id="NF046100">
    <property type="entry name" value="RSP_2648_fam_PIN"/>
    <property type="match status" value="1"/>
</dbReference>
<proteinExistence type="predicted"/>
<name>A8LMG9_DINSH</name>
<reference evidence="3" key="1">
    <citation type="journal article" date="2010" name="ISME J.">
        <title>The complete genome sequence of the algal symbiont Dinoroseobacter shibae: a hitchhiker's guide to life in the sea.</title>
        <authorList>
            <person name="Wagner-Dobler I."/>
            <person name="Ballhausen B."/>
            <person name="Berger M."/>
            <person name="Brinkhoff T."/>
            <person name="Buchholz I."/>
            <person name="Bunk B."/>
            <person name="Cypionka H."/>
            <person name="Daniel R."/>
            <person name="Drepper T."/>
            <person name="Gerdts G."/>
            <person name="Hahnke S."/>
            <person name="Han C."/>
            <person name="Jahn D."/>
            <person name="Kalhoefer D."/>
            <person name="Kiss H."/>
            <person name="Klenk H.P."/>
            <person name="Kyrpides N."/>
            <person name="Liebl W."/>
            <person name="Liesegang H."/>
            <person name="Meincke L."/>
            <person name="Pati A."/>
            <person name="Petersen J."/>
            <person name="Piekarski T."/>
            <person name="Pommerenke C."/>
            <person name="Pradella S."/>
            <person name="Pukall R."/>
            <person name="Rabus R."/>
            <person name="Stackebrandt E."/>
            <person name="Thole S."/>
            <person name="Thompson L."/>
            <person name="Tielen P."/>
            <person name="Tomasch J."/>
            <person name="von Jan M."/>
            <person name="Wanphrut N."/>
            <person name="Wichels A."/>
            <person name="Zech H."/>
            <person name="Simon M."/>
        </authorList>
    </citation>
    <scope>NUCLEOTIDE SEQUENCE [LARGE SCALE GENOMIC DNA]</scope>
    <source>
        <strain evidence="3">DSM 16493 / NCIMB 14021 / DFL 12</strain>
    </source>
</reference>
<feature type="domain" description="PIN" evidence="1">
    <location>
        <begin position="4"/>
        <end position="110"/>
    </location>
</feature>
<dbReference type="RefSeq" id="WP_012178444.1">
    <property type="nucleotide sequence ID" value="NC_009952.1"/>
</dbReference>
<dbReference type="Proteomes" id="UP000006833">
    <property type="component" value="Chromosome"/>
</dbReference>
<dbReference type="KEGG" id="dsh:Dshi_1772"/>
<sequence length="179" mass="19339">MTERVLLDACVLYPTLLRALLLSCARASLFTPLWSPRILAEWSHAAARSGPDEAALVAGEIAILRTAFPDAEITPPNTLTDTLSLPDADDRHVLAAALHGKADALLTANLKDFPTRTLTRHGLLRYEPDSFLCHLRAAPGTDALLLPQVQRAADVLGVTPRSVLKRARLPRLGKALFPG</sequence>